<dbReference type="GO" id="GO:0016787">
    <property type="term" value="F:hydrolase activity"/>
    <property type="evidence" value="ECO:0007669"/>
    <property type="project" value="UniProtKB-KW"/>
</dbReference>
<evidence type="ECO:0008006" key="6">
    <source>
        <dbReference type="Google" id="ProtNLM"/>
    </source>
</evidence>
<evidence type="ECO:0000256" key="2">
    <source>
        <dbReference type="PIRSR" id="PIRSR605754-1"/>
    </source>
</evidence>
<protein>
    <recommendedName>
        <fullName evidence="6">Peptidase C60</fullName>
    </recommendedName>
</protein>
<dbReference type="InterPro" id="IPR005754">
    <property type="entry name" value="Sortase"/>
</dbReference>
<name>A0A1E7KJT0_9ACTN</name>
<dbReference type="InterPro" id="IPR023365">
    <property type="entry name" value="Sortase_dom-sf"/>
</dbReference>
<reference evidence="4 5" key="1">
    <citation type="journal article" date="2016" name="Front. Microbiol.">
        <title>Comparative Genomics Analysis of Streptomyces Species Reveals Their Adaptation to the Marine Environment and Their Diversity at the Genomic Level.</title>
        <authorList>
            <person name="Tian X."/>
            <person name="Zhang Z."/>
            <person name="Yang T."/>
            <person name="Chen M."/>
            <person name="Li J."/>
            <person name="Chen F."/>
            <person name="Yang J."/>
            <person name="Li W."/>
            <person name="Zhang B."/>
            <person name="Zhang Z."/>
            <person name="Wu J."/>
            <person name="Zhang C."/>
            <person name="Long L."/>
            <person name="Xiao J."/>
        </authorList>
    </citation>
    <scope>NUCLEOTIDE SEQUENCE [LARGE SCALE GENOMIC DNA]</scope>
    <source>
        <strain evidence="4 5">SCSIO 02100</strain>
    </source>
</reference>
<feature type="region of interest" description="Disordered" evidence="3">
    <location>
        <begin position="34"/>
        <end position="78"/>
    </location>
</feature>
<evidence type="ECO:0000313" key="4">
    <source>
        <dbReference type="EMBL" id="OEV04170.1"/>
    </source>
</evidence>
<dbReference type="CDD" id="cd05829">
    <property type="entry name" value="Sortase_F"/>
    <property type="match status" value="1"/>
</dbReference>
<organism evidence="4 5">
    <name type="scientific">Streptomyces oceani</name>
    <dbReference type="NCBI Taxonomy" id="1075402"/>
    <lineage>
        <taxon>Bacteria</taxon>
        <taxon>Bacillati</taxon>
        <taxon>Actinomycetota</taxon>
        <taxon>Actinomycetes</taxon>
        <taxon>Kitasatosporales</taxon>
        <taxon>Streptomycetaceae</taxon>
        <taxon>Streptomyces</taxon>
    </lineage>
</organism>
<gene>
    <name evidence="4" type="ORF">AN216_08145</name>
</gene>
<dbReference type="AlphaFoldDB" id="A0A1E7KJT0"/>
<dbReference type="InterPro" id="IPR042001">
    <property type="entry name" value="Sortase_F"/>
</dbReference>
<proteinExistence type="predicted"/>
<dbReference type="RefSeq" id="WP_070195917.1">
    <property type="nucleotide sequence ID" value="NZ_LJGU01000114.1"/>
</dbReference>
<accession>A0A1E7KJT0</accession>
<keyword evidence="5" id="KW-1185">Reference proteome</keyword>
<dbReference type="Proteomes" id="UP000176101">
    <property type="component" value="Unassembled WGS sequence"/>
</dbReference>
<evidence type="ECO:0000313" key="5">
    <source>
        <dbReference type="Proteomes" id="UP000176101"/>
    </source>
</evidence>
<dbReference type="Pfam" id="PF04203">
    <property type="entry name" value="Sortase"/>
    <property type="match status" value="1"/>
</dbReference>
<dbReference type="Gene3D" id="2.40.260.10">
    <property type="entry name" value="Sortase"/>
    <property type="match status" value="1"/>
</dbReference>
<feature type="active site" description="Proton donor/acceptor" evidence="2">
    <location>
        <position position="130"/>
    </location>
</feature>
<evidence type="ECO:0000256" key="3">
    <source>
        <dbReference type="SAM" id="MobiDB-lite"/>
    </source>
</evidence>
<keyword evidence="1" id="KW-0378">Hydrolase</keyword>
<dbReference type="EMBL" id="LJGU01000114">
    <property type="protein sequence ID" value="OEV04170.1"/>
    <property type="molecule type" value="Genomic_DNA"/>
</dbReference>
<dbReference type="SUPFAM" id="SSF63817">
    <property type="entry name" value="Sortase"/>
    <property type="match status" value="1"/>
</dbReference>
<feature type="active site" description="Acyl-thioester intermediate" evidence="2">
    <location>
        <position position="196"/>
    </location>
</feature>
<sequence length="224" mass="23603">MYGKPTLGPRGRRGVLTAATTACALLGTTLLTLDLTSSSEPPPVPKDAVRAPARPSNPSVGERPRGERGTLTQSPPTRVEIPAIGLGTDVKRVALNTAGAIAMPSDADHTGWYTGSPSPGSQGNSILVGHLDSRSGPAAFYGLGAVEEGDRITIDRADGRTATYVVDSMTIWPKDDFPSQRVYGPTPEPRLTLLTCADWDDGNETYRSNLIVNAHLKLVEGNAT</sequence>
<dbReference type="STRING" id="1075402.AN216_08145"/>
<evidence type="ECO:0000256" key="1">
    <source>
        <dbReference type="ARBA" id="ARBA00022801"/>
    </source>
</evidence>
<comment type="caution">
    <text evidence="4">The sequence shown here is derived from an EMBL/GenBank/DDBJ whole genome shotgun (WGS) entry which is preliminary data.</text>
</comment>
<dbReference type="OrthoDB" id="525039at2"/>